<organism evidence="2 3">
    <name type="scientific">Cloeon dipterum</name>
    <dbReference type="NCBI Taxonomy" id="197152"/>
    <lineage>
        <taxon>Eukaryota</taxon>
        <taxon>Metazoa</taxon>
        <taxon>Ecdysozoa</taxon>
        <taxon>Arthropoda</taxon>
        <taxon>Hexapoda</taxon>
        <taxon>Insecta</taxon>
        <taxon>Pterygota</taxon>
        <taxon>Palaeoptera</taxon>
        <taxon>Ephemeroptera</taxon>
        <taxon>Pisciforma</taxon>
        <taxon>Baetidae</taxon>
        <taxon>Cloeon</taxon>
    </lineage>
</organism>
<dbReference type="InterPro" id="IPR028241">
    <property type="entry name" value="RAVE2/Rogdi"/>
</dbReference>
<evidence type="ECO:0008006" key="4">
    <source>
        <dbReference type="Google" id="ProtNLM"/>
    </source>
</evidence>
<name>A0A8S1DSX5_9INSE</name>
<comment type="similarity">
    <text evidence="1">Belongs to the rogdi family.</text>
</comment>
<dbReference type="EMBL" id="CADEPI010000308">
    <property type="protein sequence ID" value="CAB3383398.1"/>
    <property type="molecule type" value="Genomic_DNA"/>
</dbReference>
<dbReference type="PANTHER" id="PTHR13618">
    <property type="entry name" value="LEUCINE ZIPPER CONTAINING TRANSCRIPTION FACTOR LZF1"/>
    <property type="match status" value="1"/>
</dbReference>
<evidence type="ECO:0000313" key="2">
    <source>
        <dbReference type="EMBL" id="CAB3383398.1"/>
    </source>
</evidence>
<evidence type="ECO:0000256" key="1">
    <source>
        <dbReference type="ARBA" id="ARBA00005535"/>
    </source>
</evidence>
<dbReference type="AlphaFoldDB" id="A0A8S1DSX5"/>
<dbReference type="Pfam" id="PF10259">
    <property type="entry name" value="Rogdi_lz"/>
    <property type="match status" value="1"/>
</dbReference>
<evidence type="ECO:0000313" key="3">
    <source>
        <dbReference type="Proteomes" id="UP000494165"/>
    </source>
</evidence>
<sequence length="317" mass="36492">MADLEKEESHNLHVEFQWVLHHEVHNILQQLLSILEECHRRFPLINSETTQPLKQEKFLMSPSHLTTQDQVKCVATLTGDSICHAEIQLKSRRQQNVVHRTSVTSDCPWKLQQVQDAANHLQQAIRMIENVHDDYKFKSSEEVLHLLGAILSCVQRSRTILLVPRKRSMDDLINSKNMKSLLPPLPNEIAVSFYIQSHKLIFAVYQVSMVHGALKFDTSQAECSIPWLNEVLVLLTVGLQTCQQLKDKVQTVFNASNNDSKLNNPFYRFFVCNQTENYLFCRFACSPSTAISTQLHEQARSRPKRLLSPCFGVRFIV</sequence>
<protein>
    <recommendedName>
        <fullName evidence="4">Protein rogdi</fullName>
    </recommendedName>
</protein>
<accession>A0A8S1DSX5</accession>
<keyword evidence="3" id="KW-1185">Reference proteome</keyword>
<dbReference type="OrthoDB" id="66510at2759"/>
<comment type="caution">
    <text evidence="2">The sequence shown here is derived from an EMBL/GenBank/DDBJ whole genome shotgun (WGS) entry which is preliminary data.</text>
</comment>
<dbReference type="PANTHER" id="PTHR13618:SF1">
    <property type="entry name" value="PROTEIN ROGDI HOMOLOG"/>
    <property type="match status" value="1"/>
</dbReference>
<dbReference type="GO" id="GO:0043291">
    <property type="term" value="C:RAVE complex"/>
    <property type="evidence" value="ECO:0007669"/>
    <property type="project" value="TreeGrafter"/>
</dbReference>
<reference evidence="2 3" key="1">
    <citation type="submission" date="2020-04" db="EMBL/GenBank/DDBJ databases">
        <authorList>
            <person name="Alioto T."/>
            <person name="Alioto T."/>
            <person name="Gomez Garrido J."/>
        </authorList>
    </citation>
    <scope>NUCLEOTIDE SEQUENCE [LARGE SCALE GENOMIC DNA]</scope>
</reference>
<dbReference type="Proteomes" id="UP000494165">
    <property type="component" value="Unassembled WGS sequence"/>
</dbReference>
<gene>
    <name evidence="2" type="ORF">CLODIP_2_CD10462</name>
</gene>
<proteinExistence type="inferred from homology"/>